<feature type="domain" description="Glycosyltransferase 2-like" evidence="1">
    <location>
        <begin position="7"/>
        <end position="182"/>
    </location>
</feature>
<dbReference type="OrthoDB" id="5785512at2"/>
<accession>A0A5E4PJ48</accession>
<dbReference type="SUPFAM" id="SSF53448">
    <property type="entry name" value="Nucleotide-diphospho-sugar transferases"/>
    <property type="match status" value="1"/>
</dbReference>
<name>A0A5E4PJ48_9COXI</name>
<dbReference type="KEGG" id="asip:AQUSIP_16370"/>
<dbReference type="Pfam" id="PF00535">
    <property type="entry name" value="Glycos_transf_2"/>
    <property type="match status" value="1"/>
</dbReference>
<dbReference type="InterPro" id="IPR029044">
    <property type="entry name" value="Nucleotide-diphossugar_trans"/>
</dbReference>
<dbReference type="Gene3D" id="3.90.550.10">
    <property type="entry name" value="Spore Coat Polysaccharide Biosynthesis Protein SpsA, Chain A"/>
    <property type="match status" value="1"/>
</dbReference>
<dbReference type="InterPro" id="IPR001173">
    <property type="entry name" value="Glyco_trans_2-like"/>
</dbReference>
<organism evidence="2 3">
    <name type="scientific">Aquicella siphonis</name>
    <dbReference type="NCBI Taxonomy" id="254247"/>
    <lineage>
        <taxon>Bacteria</taxon>
        <taxon>Pseudomonadati</taxon>
        <taxon>Pseudomonadota</taxon>
        <taxon>Gammaproteobacteria</taxon>
        <taxon>Legionellales</taxon>
        <taxon>Coxiellaceae</taxon>
        <taxon>Aquicella</taxon>
    </lineage>
</organism>
<dbReference type="PANTHER" id="PTHR43179">
    <property type="entry name" value="RHAMNOSYLTRANSFERASE WBBL"/>
    <property type="match status" value="1"/>
</dbReference>
<gene>
    <name evidence="2" type="ORF">AQUSIP_16370</name>
</gene>
<evidence type="ECO:0000313" key="2">
    <source>
        <dbReference type="EMBL" id="VVC76326.1"/>
    </source>
</evidence>
<reference evidence="2 3" key="1">
    <citation type="submission" date="2019-08" db="EMBL/GenBank/DDBJ databases">
        <authorList>
            <person name="Guy L."/>
        </authorList>
    </citation>
    <scope>NUCLEOTIDE SEQUENCE [LARGE SCALE GENOMIC DNA]</scope>
    <source>
        <strain evidence="2 3">SGT-108</strain>
    </source>
</reference>
<dbReference type="AlphaFoldDB" id="A0A5E4PJ48"/>
<evidence type="ECO:0000313" key="3">
    <source>
        <dbReference type="Proteomes" id="UP000324194"/>
    </source>
</evidence>
<keyword evidence="3" id="KW-1185">Reference proteome</keyword>
<dbReference type="PANTHER" id="PTHR43179:SF7">
    <property type="entry name" value="RHAMNOSYLTRANSFERASE WBBL"/>
    <property type="match status" value="1"/>
</dbReference>
<sequence length="270" mass="30940">MKHPQVTILIPNYKTPELTKLCLRLIRKHTCHGQAEVIVIDNESRDASIEYLRSLSWIKLIERKAVPGEGAISAHSRALDLGLEQVSTPYVLSIHTDTLIKHPHWLNFLISHMEKKTAIAGVGSWKLEAKPMWRQVLKKLERNAQLAYYRLLRQNPQAIEGVGKNYYYLRSHCAMYRMDLIRRLNLSFSGGDMVAGKDMHKRLVDSGHEMVFLSSEVLVKYLDHINHATTVLNPELSTRTKSVEKGLRRIRNSLARLNAESILSDSRLDL</sequence>
<dbReference type="RefSeq" id="WP_148339548.1">
    <property type="nucleotide sequence ID" value="NZ_LR699119.1"/>
</dbReference>
<evidence type="ECO:0000259" key="1">
    <source>
        <dbReference type="Pfam" id="PF00535"/>
    </source>
</evidence>
<dbReference type="EMBL" id="LR699119">
    <property type="protein sequence ID" value="VVC76326.1"/>
    <property type="molecule type" value="Genomic_DNA"/>
</dbReference>
<dbReference type="Proteomes" id="UP000324194">
    <property type="component" value="Chromosome 1"/>
</dbReference>
<proteinExistence type="predicted"/>
<protein>
    <recommendedName>
        <fullName evidence="1">Glycosyltransferase 2-like domain-containing protein</fullName>
    </recommendedName>
</protein>